<gene>
    <name evidence="2" type="ORF">US91_C0015G0015</name>
</gene>
<evidence type="ECO:0000313" key="3">
    <source>
        <dbReference type="Proteomes" id="UP000034022"/>
    </source>
</evidence>
<accession>A0A0G0JRL3</accession>
<protein>
    <recommendedName>
        <fullName evidence="4">Integral membrane protein CcmA involved in cell shape determination</fullName>
    </recommendedName>
</protein>
<dbReference type="EMBL" id="LBUU01000015">
    <property type="protein sequence ID" value="KKQ69377.1"/>
    <property type="molecule type" value="Genomic_DNA"/>
</dbReference>
<comment type="similarity">
    <text evidence="1">Belongs to the bactofilin family.</text>
</comment>
<dbReference type="Pfam" id="PF04519">
    <property type="entry name" value="Bactofilin"/>
    <property type="match status" value="1"/>
</dbReference>
<dbReference type="Proteomes" id="UP000034022">
    <property type="component" value="Unassembled WGS sequence"/>
</dbReference>
<dbReference type="PANTHER" id="PTHR35024:SF4">
    <property type="entry name" value="POLYMER-FORMING CYTOSKELETAL PROTEIN"/>
    <property type="match status" value="1"/>
</dbReference>
<reference evidence="2 3" key="1">
    <citation type="journal article" date="2015" name="Nature">
        <title>rRNA introns, odd ribosomes, and small enigmatic genomes across a large radiation of phyla.</title>
        <authorList>
            <person name="Brown C.T."/>
            <person name="Hug L.A."/>
            <person name="Thomas B.C."/>
            <person name="Sharon I."/>
            <person name="Castelle C.J."/>
            <person name="Singh A."/>
            <person name="Wilkins M.J."/>
            <person name="Williams K.H."/>
            <person name="Banfield J.F."/>
        </authorList>
    </citation>
    <scope>NUCLEOTIDE SEQUENCE [LARGE SCALE GENOMIC DNA]</scope>
</reference>
<dbReference type="PANTHER" id="PTHR35024">
    <property type="entry name" value="HYPOTHETICAL CYTOSOLIC PROTEIN"/>
    <property type="match status" value="1"/>
</dbReference>
<organism evidence="2 3">
    <name type="scientific">Candidatus Falkowbacteria bacterium GW2011_GWE1_38_31</name>
    <dbReference type="NCBI Taxonomy" id="1618638"/>
    <lineage>
        <taxon>Bacteria</taxon>
        <taxon>Candidatus Falkowiibacteriota</taxon>
    </lineage>
</organism>
<evidence type="ECO:0008006" key="4">
    <source>
        <dbReference type="Google" id="ProtNLM"/>
    </source>
</evidence>
<evidence type="ECO:0000256" key="1">
    <source>
        <dbReference type="ARBA" id="ARBA00044755"/>
    </source>
</evidence>
<name>A0A0G0JRL3_9BACT</name>
<evidence type="ECO:0000313" key="2">
    <source>
        <dbReference type="EMBL" id="KKQ69377.1"/>
    </source>
</evidence>
<sequence>MFNKETENINIKEAETVIGPSIKVKGNFHGQGNIIIEGQVEGSIKTNAFLLIGNKSIITASVEAKNAKVGGIITGNIKIDEYLEIGPSANIKGDIEVKSISINKGAIINGRIVMGAEKSAEK</sequence>
<proteinExistence type="inferred from homology"/>
<comment type="caution">
    <text evidence="2">The sequence shown here is derived from an EMBL/GenBank/DDBJ whole genome shotgun (WGS) entry which is preliminary data.</text>
</comment>
<dbReference type="AlphaFoldDB" id="A0A0G0JRL3"/>
<dbReference type="InterPro" id="IPR007607">
    <property type="entry name" value="BacA/B"/>
</dbReference>